<name>A0ABX6EJG4_9HYPH</name>
<evidence type="ECO:0000259" key="1">
    <source>
        <dbReference type="Pfam" id="PF00724"/>
    </source>
</evidence>
<reference evidence="3" key="1">
    <citation type="submission" date="2019-09" db="EMBL/GenBank/DDBJ databases">
        <title>Isolation and complete genome sequencing of Methylocystis species.</title>
        <authorList>
            <person name="Rumah B.L."/>
            <person name="Stead C.E."/>
            <person name="Stevens B.C."/>
            <person name="Minton N.P."/>
            <person name="Grosse-Honebrink A."/>
            <person name="Zhang Y."/>
        </authorList>
    </citation>
    <scope>NUCLEOTIDE SEQUENCE [LARGE SCALE GENOMIC DNA]</scope>
    <source>
        <strain evidence="3">BRCS1</strain>
    </source>
</reference>
<feature type="domain" description="NADH:flavin oxidoreductase/NADH oxidase N-terminal" evidence="1">
    <location>
        <begin position="4"/>
        <end position="327"/>
    </location>
</feature>
<dbReference type="SUPFAM" id="SSF51395">
    <property type="entry name" value="FMN-linked oxidoreductases"/>
    <property type="match status" value="1"/>
</dbReference>
<dbReference type="PANTHER" id="PTHR22893:SF98">
    <property type="entry name" value="OXIDOREDUCTASE"/>
    <property type="match status" value="1"/>
</dbReference>
<dbReference type="CDD" id="cd02933">
    <property type="entry name" value="OYE_like_FMN"/>
    <property type="match status" value="1"/>
</dbReference>
<keyword evidence="3" id="KW-1185">Reference proteome</keyword>
<dbReference type="InterPro" id="IPR045247">
    <property type="entry name" value="Oye-like"/>
</dbReference>
<accession>A0ABX6EJG4</accession>
<dbReference type="InterPro" id="IPR013785">
    <property type="entry name" value="Aldolase_TIM"/>
</dbReference>
<dbReference type="Proteomes" id="UP000424673">
    <property type="component" value="Chromosome"/>
</dbReference>
<dbReference type="Pfam" id="PF00724">
    <property type="entry name" value="Oxidored_FMN"/>
    <property type="match status" value="1"/>
</dbReference>
<sequence>MSILFQPVRIGEMELPNRIIMAPLTRCRASEGRVPNALMRDYYVQRASAGLILTEATSIMPMGVGYPDTPGIWSEAQTEGWRRITEAVHDAGGRIMLQLWHVGRVSHPIYLDGAPPVGPSAIATAGHVSLLRPYQPYPIPRALALSEIAEIVEAYRRGAENAKAAGFDGVELHGANGYLLDQFLQDSANRRTDRYGGSVENRARLMLEATDAAIAVWGPGRVGMHLAPRGDSHSMGDSDPAATFGYVARELGKRGVAFICAREHAGPDAIGPFLKKEFGGAYIVNEGYTAETAEAAIAAGDADAAAFGKLYIANPDLPERLRRHAALNEPQPATFYTKGPVGYTDYPAMSGVRPPAGFPLQT</sequence>
<organism evidence="2 3">
    <name type="scientific">Methylocystis rosea</name>
    <dbReference type="NCBI Taxonomy" id="173366"/>
    <lineage>
        <taxon>Bacteria</taxon>
        <taxon>Pseudomonadati</taxon>
        <taxon>Pseudomonadota</taxon>
        <taxon>Alphaproteobacteria</taxon>
        <taxon>Hyphomicrobiales</taxon>
        <taxon>Methylocystaceae</taxon>
        <taxon>Methylocystis</taxon>
    </lineage>
</organism>
<reference evidence="2 3" key="2">
    <citation type="journal article" date="2021" name="AMB Express">
        <title>Isolation and characterisation of Methylocystis spp. for poly-3-hydroxybutyrate production using waste methane feedstocks.</title>
        <authorList>
            <person name="Rumah B.L."/>
            <person name="Stead C.E."/>
            <person name="Claxton Stevens B.H."/>
            <person name="Minton N.P."/>
            <person name="Grosse-Honebrink A."/>
            <person name="Zhang Y."/>
        </authorList>
    </citation>
    <scope>NUCLEOTIDE SEQUENCE [LARGE SCALE GENOMIC DNA]</scope>
    <source>
        <strain evidence="2 3">BRCS1</strain>
    </source>
</reference>
<evidence type="ECO:0000313" key="2">
    <source>
        <dbReference type="EMBL" id="QGM93997.1"/>
    </source>
</evidence>
<proteinExistence type="predicted"/>
<dbReference type="InterPro" id="IPR001155">
    <property type="entry name" value="OxRdtase_FMN_N"/>
</dbReference>
<dbReference type="RefSeq" id="WP_154451850.1">
    <property type="nucleotide sequence ID" value="NZ_CP044328.1"/>
</dbReference>
<gene>
    <name evidence="2" type="ORF">F7D13_08150</name>
</gene>
<protein>
    <submittedName>
        <fullName evidence="2">Alkene reductase</fullName>
    </submittedName>
</protein>
<dbReference type="Gene3D" id="3.20.20.70">
    <property type="entry name" value="Aldolase class I"/>
    <property type="match status" value="1"/>
</dbReference>
<dbReference type="EMBL" id="CP044328">
    <property type="protein sequence ID" value="QGM93997.1"/>
    <property type="molecule type" value="Genomic_DNA"/>
</dbReference>
<dbReference type="PANTHER" id="PTHR22893">
    <property type="entry name" value="NADH OXIDOREDUCTASE-RELATED"/>
    <property type="match status" value="1"/>
</dbReference>
<evidence type="ECO:0000313" key="3">
    <source>
        <dbReference type="Proteomes" id="UP000424673"/>
    </source>
</evidence>